<evidence type="ECO:0000313" key="2">
    <source>
        <dbReference type="Proteomes" id="UP001183420"/>
    </source>
</evidence>
<dbReference type="RefSeq" id="WP_311600898.1">
    <property type="nucleotide sequence ID" value="NZ_JAVREM010000028.1"/>
</dbReference>
<accession>A0ABU2LU90</accession>
<reference evidence="2" key="1">
    <citation type="submission" date="2023-07" db="EMBL/GenBank/DDBJ databases">
        <title>30 novel species of actinomycetes from the DSMZ collection.</title>
        <authorList>
            <person name="Nouioui I."/>
        </authorList>
    </citation>
    <scope>NUCLEOTIDE SEQUENCE [LARGE SCALE GENOMIC DNA]</scope>
    <source>
        <strain evidence="2">DSM 44918</strain>
    </source>
</reference>
<evidence type="ECO:0008006" key="3">
    <source>
        <dbReference type="Google" id="ProtNLM"/>
    </source>
</evidence>
<gene>
    <name evidence="1" type="ORF">RNC47_20650</name>
</gene>
<comment type="caution">
    <text evidence="1">The sequence shown here is derived from an EMBL/GenBank/DDBJ whole genome shotgun (WGS) entry which is preliminary data.</text>
</comment>
<organism evidence="1 2">
    <name type="scientific">Streptomyces millisiae</name>
    <dbReference type="NCBI Taxonomy" id="3075542"/>
    <lineage>
        <taxon>Bacteria</taxon>
        <taxon>Bacillati</taxon>
        <taxon>Actinomycetota</taxon>
        <taxon>Actinomycetes</taxon>
        <taxon>Kitasatosporales</taxon>
        <taxon>Streptomycetaceae</taxon>
        <taxon>Streptomyces</taxon>
    </lineage>
</organism>
<proteinExistence type="predicted"/>
<evidence type="ECO:0000313" key="1">
    <source>
        <dbReference type="EMBL" id="MDT0320742.1"/>
    </source>
</evidence>
<keyword evidence="2" id="KW-1185">Reference proteome</keyword>
<sequence length="1642" mass="174805">MSDATDLEAGAILLPGSHDGADADGLTARTYTHPVLDDRRIVRLVPETLGEAEDLALDFLGLRREGEAPVVGQVRRETLGFPAWALVNDPANGHHALALVRDIERLARLAGPRAGQARDGFEELGERLARSVPHFLPTYYEQAARAFLAAENTRYAAAFFGRARTAERAHGLPVDEARQRAVFLEFAFAGALTAKELKEHVRDLSRRLPAAEAWAEFRRLTVERCAAGLAPYASFPQDSRRLIRAAGLDVAAEERAVLAELLDSPALVRAPRSFWTGYREALAALGRERPEIRRRLIEIIPSSLAAEDEGDTLWLSLLAETGADALLTAQGPAPEVDAADWLSRWAAHLSRGWRGPRHSPASYALVRRMAPRLRADGRPVTIAQATGWRGGTDLELLDLCLAEGVPVADPPPRLRLDLTSWLGAPEADRRDLAAVAADPRFAPALSTVVGETGGKRSGEALAAVVAHPVLRRVLRDWLGARTDEFVAAPGLPAGRTALGALLPFGTAVAEVNPEAVARIAGHRLGPVVARTLRAGIFDELGWPALEEAVRLLGETGGAGQQRQLSVHQAWPALIVGNASRAVVVGPEGVLLEHELRIPDQLQWQRPEFRYVDGELLVTWWHRGEQRAYWSARPEEVFTLGGERPGAWHRPNTSVSLALPGGGRATGGRPLHAGDTALPEERPLLADDSGRHWSLTLRDGRWAWHEYDPATGAAGRASLPDFLAGAVTDDARLLVEHCALLPLPCALADTPLGTDGRQLGWWVRAEGEDGLLLRAGTPDGRTVTLAGGGRRQIPVGAPRLPGGAAPVLAFHGGDLTLFEDGAHPVRGALGSAPLGQPGGEFAAGTPLVPPAPFWHLLRPRDEAGSRALRALTAEAAERLVAAVAAAAAEQRAIQLAALEAGDELPVAERRRAEERALVAAVARELPEITDQALLRGVAGIAGVAAGIAASAARLADREGRDAAPADAAMFEEYRPRHGDNASLLRAVEGLVTPTVRVPYAGSSSWAVLQQVRAVGQVLAGRPATGRPLPARYRAEPLPRGWSTDERTAPAHALDWTPLLDAQRAIAHRATGPALGEDEREALLLLLDALAEGPLAGPGALRRLVLAERGVTARRGGQVLRHGERTVVILGALREDREADRTHWLALDHDPTGAFGPVPPLALVEERAFPGRPPARQLADVVRLVRERGPVAWRPEPAALAAATGLGHAQATLLLAGLPSQPTGETLALLGLRPRQAEAAAELLGALGTRGTSTVVGALLPREPATAWAEGPATAAAASAWRSHFGGHHLVPEEAIAELGLDPRAATAVLNPDHTPWLRATTTQRLADNRLRADDPEAVPDERELASAVTALATLAYGLPLGHPLRAALPGALDGLRRRLADPGLVLDLGIEWAEAGGTTAKRLRQAHGLPEAGGAGADGLVRIGEALVVFPWYGATEATWLRPAGLTGPDDPTLGLVEGIVGARSSRPLDALRAVLGPELERAVRAGAPGAEGYAQDPSRSVPELVAEAAARLGLSADAAAGYLQLLALPDPTDRNRARWTGWKPARIRRANAELAATDLVVTAQRARAGRRLFLPGGWADHKAPLLPVETWKEPLYRPRPVTYGVPHLPVPELFERAWARVRAGDAPAYEELITRATRKGSR</sequence>
<dbReference type="Proteomes" id="UP001183420">
    <property type="component" value="Unassembled WGS sequence"/>
</dbReference>
<dbReference type="EMBL" id="JAVREM010000028">
    <property type="protein sequence ID" value="MDT0320742.1"/>
    <property type="molecule type" value="Genomic_DNA"/>
</dbReference>
<name>A0ABU2LU90_9ACTN</name>
<protein>
    <recommendedName>
        <fullName evidence="3">DNA-binding protein</fullName>
    </recommendedName>
</protein>